<dbReference type="InterPro" id="IPR056920">
    <property type="entry name" value="PRTase-CE"/>
</dbReference>
<proteinExistence type="predicted"/>
<sequence length="319" mass="37874">MEKEQKEQKELNEILDCCKIEWNMNSIDGLLNWINQANNEEQKVFLKLLKNFAYYTHERVNNIFKDLHSSFTKEHSSILKNFKENAYENTLFLPVYKNNKDRTSSYDMHGCYRITNGLSKHCFKTDLYFLKKDSDFPIEKIDNIVFIDDMIGTGKTMKKFLESIFEECAEEVAIRNKRFFLIVLEACEEGINYINKFVEQQMIDLTIIYSNLHKKAFSNQYIFLSDELNSSKKLIYDLEVKINNNRLDNVLGYKGSESLMAFYHNTPNNTLSSFWKENEIINWNPLFPRIKNDNPFYSKQSLSERKKTQKRSNYIAKTL</sequence>
<dbReference type="InterPro" id="IPR029057">
    <property type="entry name" value="PRTase-like"/>
</dbReference>
<dbReference type="Proteomes" id="UP000094578">
    <property type="component" value="Unassembled WGS sequence"/>
</dbReference>
<dbReference type="Gene3D" id="3.40.50.2020">
    <property type="match status" value="1"/>
</dbReference>
<organism evidence="3 4">
    <name type="scientific">Paenibacillus nuruki</name>
    <dbReference type="NCBI Taxonomy" id="1886670"/>
    <lineage>
        <taxon>Bacteria</taxon>
        <taxon>Bacillati</taxon>
        <taxon>Bacillota</taxon>
        <taxon>Bacilli</taxon>
        <taxon>Bacillales</taxon>
        <taxon>Paenibacillaceae</taxon>
        <taxon>Paenibacillus</taxon>
    </lineage>
</organism>
<evidence type="ECO:0000259" key="2">
    <source>
        <dbReference type="Pfam" id="PF24390"/>
    </source>
</evidence>
<dbReference type="CDD" id="cd06223">
    <property type="entry name" value="PRTases_typeI"/>
    <property type="match status" value="1"/>
</dbReference>
<evidence type="ECO:0000313" key="3">
    <source>
        <dbReference type="EMBL" id="ODP30222.1"/>
    </source>
</evidence>
<dbReference type="SUPFAM" id="SSF53271">
    <property type="entry name" value="PRTase-like"/>
    <property type="match status" value="1"/>
</dbReference>
<dbReference type="AlphaFoldDB" id="A0A1E3L8S6"/>
<keyword evidence="4" id="KW-1185">Reference proteome</keyword>
<evidence type="ECO:0000313" key="4">
    <source>
        <dbReference type="Proteomes" id="UP000094578"/>
    </source>
</evidence>
<dbReference type="STRING" id="1886670.PTI45_00464"/>
<gene>
    <name evidence="3" type="ORF">PTI45_00464</name>
</gene>
<dbReference type="EMBL" id="MDER01000024">
    <property type="protein sequence ID" value="ODP30222.1"/>
    <property type="molecule type" value="Genomic_DNA"/>
</dbReference>
<protein>
    <recommendedName>
        <fullName evidence="2">PRTase-CE domain-containing protein</fullName>
    </recommendedName>
</protein>
<feature type="region of interest" description="Disordered" evidence="1">
    <location>
        <begin position="300"/>
        <end position="319"/>
    </location>
</feature>
<reference evidence="3 4" key="1">
    <citation type="submission" date="2016-08" db="EMBL/GenBank/DDBJ databases">
        <title>Genome sequencing of Paenibacillus sp. TI45-13ar, isolated from Korean traditional nuruk.</title>
        <authorList>
            <person name="Kim S.-J."/>
        </authorList>
    </citation>
    <scope>NUCLEOTIDE SEQUENCE [LARGE SCALE GENOMIC DNA]</scope>
    <source>
        <strain evidence="3 4">TI45-13ar</strain>
    </source>
</reference>
<dbReference type="RefSeq" id="WP_069325932.1">
    <property type="nucleotide sequence ID" value="NZ_MDER01000024.1"/>
</dbReference>
<name>A0A1E3L8S6_9BACL</name>
<feature type="domain" description="PRTase-CE" evidence="2">
    <location>
        <begin position="32"/>
        <end position="289"/>
    </location>
</feature>
<evidence type="ECO:0000256" key="1">
    <source>
        <dbReference type="SAM" id="MobiDB-lite"/>
    </source>
</evidence>
<accession>A0A1E3L8S6</accession>
<dbReference type="InterPro" id="IPR000836">
    <property type="entry name" value="PRTase_dom"/>
</dbReference>
<comment type="caution">
    <text evidence="3">The sequence shown here is derived from an EMBL/GenBank/DDBJ whole genome shotgun (WGS) entry which is preliminary data.</text>
</comment>
<dbReference type="Pfam" id="PF24390">
    <property type="entry name" value="PRTase-CE"/>
    <property type="match status" value="1"/>
</dbReference>